<dbReference type="InterPro" id="IPR018394">
    <property type="entry name" value="DNA_photolyase_1_CS_C"/>
</dbReference>
<dbReference type="GO" id="GO:0006139">
    <property type="term" value="P:nucleobase-containing compound metabolic process"/>
    <property type="evidence" value="ECO:0007669"/>
    <property type="project" value="UniProtKB-ARBA"/>
</dbReference>
<feature type="site" description="Electron transfer via tryptophanyl radical" evidence="6">
    <location>
        <position position="287"/>
    </location>
</feature>
<dbReference type="InterPro" id="IPR006050">
    <property type="entry name" value="DNA_photolyase_N"/>
</dbReference>
<dbReference type="CDD" id="cd00293">
    <property type="entry name" value="USP-like"/>
    <property type="match status" value="1"/>
</dbReference>
<sequence length="432" mass="49561">MKKTILFWLRRDLRLSDNTALAEASRTGAKVLPVFVFDPNDPVDPFDGNGHRLRFKLKALRQMAEQLAKAGKAITVTVGDPAKAIPELAKEHQAQAVFANRRYEPDSVAQDEEVKKQLEQAGVSFQTHKDAVIFEGKEIVNGQGEPYKVFTPFSKMWNASLDEDQLDGQARTASLGALLDGPVTFPDNRALPFDTEPFMLPAIRREKKLLANYADTRDFPATDGTTRWSEHLRHGTLSPREAFRMAKETNAKLWTELIWREFYFMVMDRFPHSMENSFKTQYDNIRWDNDEALFKAWTEGKTGFPIVDAGMRELNNTGYMHNRLRMVTASFLTKSLLIDWRWGEAYFAEKLADYEPASNVGGWQWAAGTGTDAQPYFRIFNPDSQAKRWDPDGEYINKWVPELNSLDYPQPIIDYKASRQRALDRYKQALNP</sequence>
<organism evidence="9 10">
    <name type="scientific">Fulvitalea axinellae</name>
    <dbReference type="NCBI Taxonomy" id="1182444"/>
    <lineage>
        <taxon>Bacteria</taxon>
        <taxon>Pseudomonadati</taxon>
        <taxon>Bacteroidota</taxon>
        <taxon>Cytophagia</taxon>
        <taxon>Cytophagales</taxon>
        <taxon>Persicobacteraceae</taxon>
        <taxon>Fulvitalea</taxon>
    </lineage>
</organism>
<evidence type="ECO:0000256" key="5">
    <source>
        <dbReference type="PIRSR" id="PIRSR602081-1"/>
    </source>
</evidence>
<gene>
    <name evidence="9" type="primary">phrB1</name>
    <name evidence="9" type="ORF">FUAX_13940</name>
</gene>
<comment type="cofactor">
    <cofactor evidence="5">
        <name>FAD</name>
        <dbReference type="ChEBI" id="CHEBI:57692"/>
    </cofactor>
    <text evidence="5">Binds 1 FAD per subunit.</text>
</comment>
<protein>
    <submittedName>
        <fullName evidence="9">Deoxyribodipyrimidine photo-lyase</fullName>
    </submittedName>
</protein>
<keyword evidence="10" id="KW-1185">Reference proteome</keyword>
<keyword evidence="3 5" id="KW-0274">FAD</keyword>
<dbReference type="PROSITE" id="PS00691">
    <property type="entry name" value="DNA_PHOTOLYASES_1_2"/>
    <property type="match status" value="1"/>
</dbReference>
<dbReference type="Gene3D" id="1.10.579.10">
    <property type="entry name" value="DNA Cyclobutane Dipyrimidine Photolyase, subunit A, domain 3"/>
    <property type="match status" value="1"/>
</dbReference>
<keyword evidence="2 5" id="KW-0285">Flavoprotein</keyword>
<evidence type="ECO:0000256" key="6">
    <source>
        <dbReference type="PIRSR" id="PIRSR602081-2"/>
    </source>
</evidence>
<dbReference type="SUPFAM" id="SSF52425">
    <property type="entry name" value="Cryptochrome/photolyase, N-terminal domain"/>
    <property type="match status" value="1"/>
</dbReference>
<dbReference type="EMBL" id="AP025314">
    <property type="protein sequence ID" value="BDD08962.1"/>
    <property type="molecule type" value="Genomic_DNA"/>
</dbReference>
<dbReference type="InterPro" id="IPR014729">
    <property type="entry name" value="Rossmann-like_a/b/a_fold"/>
</dbReference>
<feature type="site" description="Electron transfer via tryptophanyl radical" evidence="6">
    <location>
        <position position="340"/>
    </location>
</feature>
<evidence type="ECO:0000313" key="10">
    <source>
        <dbReference type="Proteomes" id="UP001348817"/>
    </source>
</evidence>
<evidence type="ECO:0000259" key="8">
    <source>
        <dbReference type="PROSITE" id="PS51645"/>
    </source>
</evidence>
<dbReference type="Gene3D" id="1.25.40.80">
    <property type="match status" value="1"/>
</dbReference>
<feature type="binding site" evidence="5">
    <location>
        <begin position="225"/>
        <end position="229"/>
    </location>
    <ligand>
        <name>FAD</name>
        <dbReference type="ChEBI" id="CHEBI:57692"/>
    </ligand>
</feature>
<name>A0AAU9CU44_9BACT</name>
<evidence type="ECO:0000256" key="7">
    <source>
        <dbReference type="RuleBase" id="RU004182"/>
    </source>
</evidence>
<dbReference type="GO" id="GO:0009416">
    <property type="term" value="P:response to light stimulus"/>
    <property type="evidence" value="ECO:0007669"/>
    <property type="project" value="TreeGrafter"/>
</dbReference>
<dbReference type="PROSITE" id="PS51645">
    <property type="entry name" value="PHR_CRY_ALPHA_BETA"/>
    <property type="match status" value="1"/>
</dbReference>
<dbReference type="PANTHER" id="PTHR11455">
    <property type="entry name" value="CRYPTOCHROME"/>
    <property type="match status" value="1"/>
</dbReference>
<dbReference type="InterPro" id="IPR005101">
    <property type="entry name" value="Cryptochr/Photolyase_FAD-bd"/>
</dbReference>
<dbReference type="PRINTS" id="PR00147">
    <property type="entry name" value="DNAPHOTLYASE"/>
</dbReference>
<dbReference type="PANTHER" id="PTHR11455:SF9">
    <property type="entry name" value="CRYPTOCHROME CIRCADIAN CLOCK 5 ISOFORM X1"/>
    <property type="match status" value="1"/>
</dbReference>
<dbReference type="Proteomes" id="UP001348817">
    <property type="component" value="Chromosome"/>
</dbReference>
<dbReference type="InterPro" id="IPR036134">
    <property type="entry name" value="Crypto/Photolyase_FAD-like_sf"/>
</dbReference>
<dbReference type="Pfam" id="PF03441">
    <property type="entry name" value="FAD_binding_7"/>
    <property type="match status" value="1"/>
</dbReference>
<proteinExistence type="inferred from homology"/>
<dbReference type="InterPro" id="IPR036155">
    <property type="entry name" value="Crypto/Photolyase_N_sf"/>
</dbReference>
<accession>A0AAU9CU44</accession>
<feature type="site" description="Electron transfer via tryptophanyl radical" evidence="6">
    <location>
        <position position="363"/>
    </location>
</feature>
<dbReference type="GO" id="GO:0006950">
    <property type="term" value="P:response to stress"/>
    <property type="evidence" value="ECO:0007669"/>
    <property type="project" value="UniProtKB-ARBA"/>
</dbReference>
<dbReference type="Pfam" id="PF00875">
    <property type="entry name" value="DNA_photolyase"/>
    <property type="match status" value="1"/>
</dbReference>
<dbReference type="GO" id="GO:0071949">
    <property type="term" value="F:FAD binding"/>
    <property type="evidence" value="ECO:0007669"/>
    <property type="project" value="TreeGrafter"/>
</dbReference>
<dbReference type="InterPro" id="IPR002081">
    <property type="entry name" value="Cryptochrome/DNA_photolyase_1"/>
</dbReference>
<reference evidence="9 10" key="1">
    <citation type="submission" date="2021-12" db="EMBL/GenBank/DDBJ databases">
        <title>Genome sequencing of bacteria with rrn-lacking chromosome and rrn-plasmid.</title>
        <authorList>
            <person name="Anda M."/>
            <person name="Iwasaki W."/>
        </authorList>
    </citation>
    <scope>NUCLEOTIDE SEQUENCE [LARGE SCALE GENOMIC DNA]</scope>
    <source>
        <strain evidence="9 10">DSM 100852</strain>
    </source>
</reference>
<dbReference type="RefSeq" id="WP_338394187.1">
    <property type="nucleotide sequence ID" value="NZ_AP025314.1"/>
</dbReference>
<evidence type="ECO:0000256" key="2">
    <source>
        <dbReference type="ARBA" id="ARBA00022630"/>
    </source>
</evidence>
<feature type="domain" description="Photolyase/cryptochrome alpha/beta" evidence="8">
    <location>
        <begin position="3"/>
        <end position="133"/>
    </location>
</feature>
<evidence type="ECO:0000256" key="1">
    <source>
        <dbReference type="ARBA" id="ARBA00001932"/>
    </source>
</evidence>
<dbReference type="SUPFAM" id="SSF48173">
    <property type="entry name" value="Cryptochrome/photolyase FAD-binding domain"/>
    <property type="match status" value="1"/>
</dbReference>
<evidence type="ECO:0000256" key="3">
    <source>
        <dbReference type="ARBA" id="ARBA00022827"/>
    </source>
</evidence>
<dbReference type="GO" id="GO:0003677">
    <property type="term" value="F:DNA binding"/>
    <property type="evidence" value="ECO:0007669"/>
    <property type="project" value="TreeGrafter"/>
</dbReference>
<dbReference type="PROSITE" id="PS00394">
    <property type="entry name" value="DNA_PHOTOLYASES_1_1"/>
    <property type="match status" value="1"/>
</dbReference>
<evidence type="ECO:0000313" key="9">
    <source>
        <dbReference type="EMBL" id="BDD08962.1"/>
    </source>
</evidence>
<keyword evidence="4 7" id="KW-0157">Chromophore</keyword>
<comment type="similarity">
    <text evidence="7">Belongs to the DNA photolyase family.</text>
</comment>
<dbReference type="Gene3D" id="3.40.50.620">
    <property type="entry name" value="HUPs"/>
    <property type="match status" value="1"/>
</dbReference>
<dbReference type="AlphaFoldDB" id="A0AAU9CU44"/>
<evidence type="ECO:0000256" key="4">
    <source>
        <dbReference type="ARBA" id="ARBA00022991"/>
    </source>
</evidence>
<feature type="binding site" evidence="5">
    <location>
        <position position="213"/>
    </location>
    <ligand>
        <name>FAD</name>
        <dbReference type="ChEBI" id="CHEBI:57692"/>
    </ligand>
</feature>
<comment type="cofactor">
    <cofactor evidence="1">
        <name>(6R)-5,10-methylene-5,6,7,8-tetrahydrofolate</name>
        <dbReference type="ChEBI" id="CHEBI:15636"/>
    </cofactor>
</comment>
<feature type="binding site" evidence="5">
    <location>
        <begin position="256"/>
        <end position="263"/>
    </location>
    <ligand>
        <name>FAD</name>
        <dbReference type="ChEBI" id="CHEBI:57692"/>
    </ligand>
</feature>
<dbReference type="GO" id="GO:0003904">
    <property type="term" value="F:deoxyribodipyrimidine photo-lyase activity"/>
    <property type="evidence" value="ECO:0007669"/>
    <property type="project" value="TreeGrafter"/>
</dbReference>
<dbReference type="KEGG" id="fax:FUAX_13940"/>